<dbReference type="Gene3D" id="2.30.29.30">
    <property type="entry name" value="Pleckstrin-homology domain (PH domain)/Phosphotyrosine-binding domain (PTB)"/>
    <property type="match status" value="1"/>
</dbReference>
<dbReference type="PANTHER" id="PTHR21642">
    <property type="entry name" value="CEREBRAL CAVERNOUS MALFORMATIONS PROTEIN 2 HOMOLOG"/>
    <property type="match status" value="1"/>
</dbReference>
<accession>A0ABM0GSY8</accession>
<dbReference type="InterPro" id="IPR011993">
    <property type="entry name" value="PH-like_dom_sf"/>
</dbReference>
<sequence>MGDDAMSRDSSRRQSGGLISRVFNQRSSDKDRDRKMPLKEGRPIRERRRLLKSYEVIGPDYKVDAQVLIDSYIEKEVKYLGQVPNIPGGLDPTKRTEILRVLDAGKRHGDLPWTVHDPSYDAILSISAYYVKILKRDGEDLILRVPIHEIASLSYVQDDLQHLISCKIASDDRIDNFKLVVLLCSSKAAAEEICSLLRQTFELVYTELTMSFFDMSIQRGAGPHYSLRSYVSATSRPPLEEFLSRSQNAAPSTSQHERKASEGDLSISAKQMLQDYIELLKTKLTPEELQRFAAILREYREGISVHEFCSRLQKLYGLERKFLFPGLLPFIPEKDGDYFDSFLEKLGIPDSNGHNTERPYRRTVSEASSSTIGAAENGVYSHSIPSEMDEFDRMLNEICSDVDNLDSSIDTN</sequence>
<feature type="region of interest" description="Disordered" evidence="2">
    <location>
        <begin position="244"/>
        <end position="263"/>
    </location>
</feature>
<dbReference type="GeneID" id="100375082"/>
<keyword evidence="4" id="KW-1185">Reference proteome</keyword>
<feature type="compositionally biased region" description="Basic and acidic residues" evidence="2">
    <location>
        <begin position="1"/>
        <end position="12"/>
    </location>
</feature>
<feature type="compositionally biased region" description="Basic and acidic residues" evidence="2">
    <location>
        <begin position="27"/>
        <end position="42"/>
    </location>
</feature>
<dbReference type="SUPFAM" id="SSF50729">
    <property type="entry name" value="PH domain-like"/>
    <property type="match status" value="1"/>
</dbReference>
<reference evidence="5" key="1">
    <citation type="submission" date="2025-08" db="UniProtKB">
        <authorList>
            <consortium name="RefSeq"/>
        </authorList>
    </citation>
    <scope>IDENTIFICATION</scope>
    <source>
        <tissue evidence="5">Testes</tissue>
    </source>
</reference>
<name>A0ABM0GSY8_SACKO</name>
<feature type="domain" description="Cerebral cavernous malformations 2 harmonin-homology" evidence="3">
    <location>
        <begin position="261"/>
        <end position="351"/>
    </location>
</feature>
<evidence type="ECO:0000256" key="2">
    <source>
        <dbReference type="SAM" id="MobiDB-lite"/>
    </source>
</evidence>
<feature type="region of interest" description="Disordered" evidence="2">
    <location>
        <begin position="1"/>
        <end position="42"/>
    </location>
</feature>
<evidence type="ECO:0000313" key="4">
    <source>
        <dbReference type="Proteomes" id="UP000694865"/>
    </source>
</evidence>
<dbReference type="InterPro" id="IPR026159">
    <property type="entry name" value="Malcavernin"/>
</dbReference>
<dbReference type="RefSeq" id="XP_002736688.1">
    <property type="nucleotide sequence ID" value="XM_002736642.2"/>
</dbReference>
<proteinExistence type="inferred from homology"/>
<dbReference type="Pfam" id="PF16545">
    <property type="entry name" value="CCM2_C"/>
    <property type="match status" value="1"/>
</dbReference>
<dbReference type="CDD" id="cd13516">
    <property type="entry name" value="HHD_CCM2"/>
    <property type="match status" value="1"/>
</dbReference>
<dbReference type="PANTHER" id="PTHR21642:SF6">
    <property type="entry name" value="CEREBRAL CAVERNOUS MALFORMATIONS 2 HARMONIN-HOMOLOGY DOMAIN-CONTAINING PROTEIN"/>
    <property type="match status" value="1"/>
</dbReference>
<dbReference type="Proteomes" id="UP000694865">
    <property type="component" value="Unplaced"/>
</dbReference>
<dbReference type="Pfam" id="PF10480">
    <property type="entry name" value="ICAP-1_inte_bdg"/>
    <property type="match status" value="1"/>
</dbReference>
<feature type="compositionally biased region" description="Polar residues" evidence="2">
    <location>
        <begin position="244"/>
        <end position="254"/>
    </location>
</feature>
<evidence type="ECO:0000313" key="5">
    <source>
        <dbReference type="RefSeq" id="XP_002736688.1"/>
    </source>
</evidence>
<protein>
    <submittedName>
        <fullName evidence="5">Malcavernin-like</fullName>
    </submittedName>
</protein>
<gene>
    <name evidence="5" type="primary">LOC100375082</name>
</gene>
<comment type="similarity">
    <text evidence="1">Belongs to the CCM2 family.</text>
</comment>
<evidence type="ECO:0000259" key="3">
    <source>
        <dbReference type="Pfam" id="PF16545"/>
    </source>
</evidence>
<organism evidence="4 5">
    <name type="scientific">Saccoglossus kowalevskii</name>
    <name type="common">Acorn worm</name>
    <dbReference type="NCBI Taxonomy" id="10224"/>
    <lineage>
        <taxon>Eukaryota</taxon>
        <taxon>Metazoa</taxon>
        <taxon>Hemichordata</taxon>
        <taxon>Enteropneusta</taxon>
        <taxon>Harrimaniidae</taxon>
        <taxon>Saccoglossus</taxon>
    </lineage>
</organism>
<dbReference type="InterPro" id="IPR019517">
    <property type="entry name" value="Integrin-bd_ICAP-1"/>
</dbReference>
<evidence type="ECO:0000256" key="1">
    <source>
        <dbReference type="ARBA" id="ARBA00010822"/>
    </source>
</evidence>
<dbReference type="Gene3D" id="1.20.1160.20">
    <property type="match status" value="1"/>
</dbReference>
<dbReference type="InterPro" id="IPR032375">
    <property type="entry name" value="CCM2_C"/>
</dbReference>